<organism evidence="2 3">
    <name type="scientific">Candidatus Jorgensenbacteria bacterium CG23_combo_of_CG06-09_8_20_14_all_54_14</name>
    <dbReference type="NCBI Taxonomy" id="1974595"/>
    <lineage>
        <taxon>Bacteria</taxon>
        <taxon>Candidatus Joergenseniibacteriota</taxon>
    </lineage>
</organism>
<accession>A0A2G9ZAA8</accession>
<sequence>MKHLYNSEDLKERRRSLRRLQTDAERKLWQVLRGKQMEGARFVRQYSVGSYILDFYCPALRLAIEVDGSQHIDNDYDTKRTKYLKEKDITVIRFWNNDVLQNLNGVYEKIRSTVETLRM</sequence>
<evidence type="ECO:0000259" key="1">
    <source>
        <dbReference type="Pfam" id="PF04480"/>
    </source>
</evidence>
<evidence type="ECO:0000313" key="2">
    <source>
        <dbReference type="EMBL" id="PIP30112.1"/>
    </source>
</evidence>
<dbReference type="Proteomes" id="UP000228812">
    <property type="component" value="Unassembled WGS sequence"/>
</dbReference>
<dbReference type="GO" id="GO:0008168">
    <property type="term" value="F:methyltransferase activity"/>
    <property type="evidence" value="ECO:0007669"/>
    <property type="project" value="UniProtKB-KW"/>
</dbReference>
<keyword evidence="2" id="KW-0808">Transferase</keyword>
<dbReference type="SUPFAM" id="SSF52980">
    <property type="entry name" value="Restriction endonuclease-like"/>
    <property type="match status" value="1"/>
</dbReference>
<protein>
    <submittedName>
        <fullName evidence="2">DNA-cytosine methyltransferase</fullName>
    </submittedName>
</protein>
<dbReference type="Pfam" id="PF04480">
    <property type="entry name" value="DUF559"/>
    <property type="match status" value="1"/>
</dbReference>
<dbReference type="InterPro" id="IPR011335">
    <property type="entry name" value="Restrct_endonuc-II-like"/>
</dbReference>
<dbReference type="InterPro" id="IPR007569">
    <property type="entry name" value="DUF559"/>
</dbReference>
<dbReference type="GO" id="GO:0032259">
    <property type="term" value="P:methylation"/>
    <property type="evidence" value="ECO:0007669"/>
    <property type="project" value="UniProtKB-KW"/>
</dbReference>
<name>A0A2G9ZAA8_9BACT</name>
<dbReference type="AlphaFoldDB" id="A0A2G9ZAA8"/>
<keyword evidence="2" id="KW-0489">Methyltransferase</keyword>
<dbReference type="PANTHER" id="PTHR38590">
    <property type="entry name" value="BLL0828 PROTEIN"/>
    <property type="match status" value="1"/>
</dbReference>
<feature type="domain" description="DUF559" evidence="1">
    <location>
        <begin position="10"/>
        <end position="114"/>
    </location>
</feature>
<comment type="caution">
    <text evidence="2">The sequence shown here is derived from an EMBL/GenBank/DDBJ whole genome shotgun (WGS) entry which is preliminary data.</text>
</comment>
<dbReference type="EMBL" id="PCRZ01000010">
    <property type="protein sequence ID" value="PIP30112.1"/>
    <property type="molecule type" value="Genomic_DNA"/>
</dbReference>
<evidence type="ECO:0000313" key="3">
    <source>
        <dbReference type="Proteomes" id="UP000228812"/>
    </source>
</evidence>
<gene>
    <name evidence="2" type="ORF">COX26_00475</name>
</gene>
<dbReference type="Gene3D" id="3.40.960.10">
    <property type="entry name" value="VSR Endonuclease"/>
    <property type="match status" value="1"/>
</dbReference>
<dbReference type="PANTHER" id="PTHR38590:SF1">
    <property type="entry name" value="BLL0828 PROTEIN"/>
    <property type="match status" value="1"/>
</dbReference>
<dbReference type="InterPro" id="IPR047216">
    <property type="entry name" value="Endonuclease_DUF559_bact"/>
</dbReference>
<reference evidence="2 3" key="1">
    <citation type="submission" date="2017-09" db="EMBL/GenBank/DDBJ databases">
        <title>Depth-based differentiation of microbial function through sediment-hosted aquifers and enrichment of novel symbionts in the deep terrestrial subsurface.</title>
        <authorList>
            <person name="Probst A.J."/>
            <person name="Ladd B."/>
            <person name="Jarett J.K."/>
            <person name="Geller-Mcgrath D.E."/>
            <person name="Sieber C.M."/>
            <person name="Emerson J.B."/>
            <person name="Anantharaman K."/>
            <person name="Thomas B.C."/>
            <person name="Malmstrom R."/>
            <person name="Stieglmeier M."/>
            <person name="Klingl A."/>
            <person name="Woyke T."/>
            <person name="Ryan C.M."/>
            <person name="Banfield J.F."/>
        </authorList>
    </citation>
    <scope>NUCLEOTIDE SEQUENCE [LARGE SCALE GENOMIC DNA]</scope>
    <source>
        <strain evidence="2">CG23_combo_of_CG06-09_8_20_14_all_54_14</strain>
    </source>
</reference>
<proteinExistence type="predicted"/>
<dbReference type="CDD" id="cd01038">
    <property type="entry name" value="Endonuclease_DUF559"/>
    <property type="match status" value="1"/>
</dbReference>